<dbReference type="GO" id="GO:0005829">
    <property type="term" value="C:cytosol"/>
    <property type="evidence" value="ECO:0007669"/>
    <property type="project" value="TreeGrafter"/>
</dbReference>
<evidence type="ECO:0000256" key="3">
    <source>
        <dbReference type="ARBA" id="ARBA00022840"/>
    </source>
</evidence>
<dbReference type="Gene3D" id="3.40.50.300">
    <property type="entry name" value="P-loop containing nucleotide triphosphate hydrolases"/>
    <property type="match status" value="1"/>
</dbReference>
<dbReference type="Proteomes" id="UP001139365">
    <property type="component" value="Unassembled WGS sequence"/>
</dbReference>
<protein>
    <submittedName>
        <fullName evidence="5">Thymidylate kinase</fullName>
    </submittedName>
</protein>
<reference evidence="5 6" key="1">
    <citation type="submission" date="2022-03" db="EMBL/GenBank/DDBJ databases">
        <title>Metagenome-assembled genomes from swine fecal metagenomes.</title>
        <authorList>
            <person name="Holman D.B."/>
            <person name="Kommadath A."/>
        </authorList>
    </citation>
    <scope>NUCLEOTIDE SEQUENCE [LARGE SCALE GENOMIC DNA]</scope>
    <source>
        <strain evidence="5">SUG147</strain>
    </source>
</reference>
<dbReference type="EMBL" id="JALEMU010000045">
    <property type="protein sequence ID" value="MCI5755168.1"/>
    <property type="molecule type" value="Genomic_DNA"/>
</dbReference>
<comment type="caution">
    <text evidence="5">The sequence shown here is derived from an EMBL/GenBank/DDBJ whole genome shotgun (WGS) entry which is preliminary data.</text>
</comment>
<proteinExistence type="inferred from homology"/>
<dbReference type="PANTHER" id="PTHR10344">
    <property type="entry name" value="THYMIDYLATE KINASE"/>
    <property type="match status" value="1"/>
</dbReference>
<comment type="similarity">
    <text evidence="1">Belongs to the thymidylate kinase family.</text>
</comment>
<dbReference type="GO" id="GO:0006227">
    <property type="term" value="P:dUDP biosynthetic process"/>
    <property type="evidence" value="ECO:0007669"/>
    <property type="project" value="TreeGrafter"/>
</dbReference>
<dbReference type="PANTHER" id="PTHR10344:SF4">
    <property type="entry name" value="UMP-CMP KINASE 2, MITOCHONDRIAL"/>
    <property type="match status" value="1"/>
</dbReference>
<dbReference type="GO" id="GO:0006235">
    <property type="term" value="P:dTTP biosynthetic process"/>
    <property type="evidence" value="ECO:0007669"/>
    <property type="project" value="TreeGrafter"/>
</dbReference>
<keyword evidence="5" id="KW-0418">Kinase</keyword>
<feature type="domain" description="Thymidylate kinase-like" evidence="4">
    <location>
        <begin position="7"/>
        <end position="181"/>
    </location>
</feature>
<evidence type="ECO:0000256" key="1">
    <source>
        <dbReference type="ARBA" id="ARBA00009776"/>
    </source>
</evidence>
<accession>A0AAE3FIL0</accession>
<gene>
    <name evidence="5" type="ORF">MR241_02600</name>
</gene>
<dbReference type="Pfam" id="PF02223">
    <property type="entry name" value="Thymidylate_kin"/>
    <property type="match status" value="1"/>
</dbReference>
<evidence type="ECO:0000256" key="2">
    <source>
        <dbReference type="ARBA" id="ARBA00022741"/>
    </source>
</evidence>
<dbReference type="AlphaFoldDB" id="A0AAE3FIL0"/>
<dbReference type="SUPFAM" id="SSF52540">
    <property type="entry name" value="P-loop containing nucleoside triphosphate hydrolases"/>
    <property type="match status" value="1"/>
</dbReference>
<evidence type="ECO:0000313" key="6">
    <source>
        <dbReference type="Proteomes" id="UP001139365"/>
    </source>
</evidence>
<keyword evidence="2" id="KW-0547">Nucleotide-binding</keyword>
<keyword evidence="5" id="KW-0808">Transferase</keyword>
<name>A0AAE3FIL0_9BACT</name>
<dbReference type="InterPro" id="IPR039430">
    <property type="entry name" value="Thymidylate_kin-like_dom"/>
</dbReference>
<evidence type="ECO:0000259" key="4">
    <source>
        <dbReference type="Pfam" id="PF02223"/>
    </source>
</evidence>
<dbReference type="GO" id="GO:0004798">
    <property type="term" value="F:dTMP kinase activity"/>
    <property type="evidence" value="ECO:0007669"/>
    <property type="project" value="TreeGrafter"/>
</dbReference>
<organism evidence="5 6">
    <name type="scientific">Candidatus Colimorpha enterica</name>
    <dbReference type="NCBI Taxonomy" id="3083063"/>
    <lineage>
        <taxon>Bacteria</taxon>
        <taxon>Pseudomonadati</taxon>
        <taxon>Bacteroidota</taxon>
        <taxon>Bacteroidia</taxon>
        <taxon>Bacteroidales</taxon>
        <taxon>Candidatus Colimorpha</taxon>
    </lineage>
</organism>
<evidence type="ECO:0000313" key="5">
    <source>
        <dbReference type="EMBL" id="MCI5755168.1"/>
    </source>
</evidence>
<sequence>MGRFIVIDGLDASGKETQTELLRAFLETAGKRVRVISFPQYDSESSAFVRMYLSGKLGMHPEDTNAYAASSFFAADRYISYRLDWKRDIDDPETVVIANRYTTANAVHQLAKLPREEWDGFLSWLWDYEFGKLGIPAPDDVIYLEMLPEISLRLLKSRTDATGRAADIHEADRHFIENSYKAAMYASDKLGWTRIVCYRDGEPLSRGEIHGMITDRLGFAGL</sequence>
<dbReference type="InterPro" id="IPR027417">
    <property type="entry name" value="P-loop_NTPase"/>
</dbReference>
<dbReference type="GO" id="GO:0006233">
    <property type="term" value="P:dTDP biosynthetic process"/>
    <property type="evidence" value="ECO:0007669"/>
    <property type="project" value="TreeGrafter"/>
</dbReference>
<keyword evidence="3" id="KW-0067">ATP-binding</keyword>
<dbReference type="GO" id="GO:0005524">
    <property type="term" value="F:ATP binding"/>
    <property type="evidence" value="ECO:0007669"/>
    <property type="project" value="UniProtKB-KW"/>
</dbReference>